<dbReference type="InterPro" id="IPR008936">
    <property type="entry name" value="Rho_GTPase_activation_prot"/>
</dbReference>
<dbReference type="Gene3D" id="1.10.506.10">
    <property type="entry name" value="GTPase Activation - p120gap, domain 1"/>
    <property type="match status" value="1"/>
</dbReference>
<evidence type="ECO:0000313" key="4">
    <source>
        <dbReference type="EMBL" id="MEQ2199581.1"/>
    </source>
</evidence>
<feature type="domain" description="Plexin cytoplasmic RhoGTPase-binding" evidence="3">
    <location>
        <begin position="369"/>
        <end position="478"/>
    </location>
</feature>
<dbReference type="InterPro" id="IPR013548">
    <property type="entry name" value="Plexin_cytoplasmic_RasGAP_dom"/>
</dbReference>
<name>A0ABV0QVX0_9TELE</name>
<evidence type="ECO:0000256" key="1">
    <source>
        <dbReference type="SAM" id="MobiDB-lite"/>
    </source>
</evidence>
<dbReference type="Proteomes" id="UP001434883">
    <property type="component" value="Unassembled WGS sequence"/>
</dbReference>
<dbReference type="PANTHER" id="PTHR22625">
    <property type="entry name" value="PLEXIN"/>
    <property type="match status" value="1"/>
</dbReference>
<dbReference type="PANTHER" id="PTHR22625:SF9">
    <property type="entry name" value="PLEXIN-B2"/>
    <property type="match status" value="1"/>
</dbReference>
<accession>A0ABV0QVX0</accession>
<sequence length="558" mass="64423">MSFSKTHTDTTQHAHEKNDTLIQFQSPAVSSSLSQNVRTYIQLDNWMKELKPFDYHPNPSFNQLKKKVITETSIIIVTVSTHCVHAGKLFCSKEFRQIGRGFSRAMTAKEAQAFVGDVQCQVNTLQDEKLFLDPPSTPPRARSRRQRRDTSPELLDLMLENLEESVRDRCKKEFTDLMIEMEDHTNELSEGRIPFLDYKTYTDRVFFLPSKDGANDVMITGKLDIPEARRATVSQALNQFSNLLNSKTFLINFIRTLERSHDFNARAKVYFASLLTVALHGKLEYYTDIMRTLLLELMEEYVHSKNPKLMLRRSETVVERMLCNWMSICLYQFLKDTAGEPLYKLFRAIKHQIEKGPVDARVKKAKYTLNDTGLLGDDVEYSVLTLQVLVQGEGPDVTPVKVLSCDTISQVKEKIIEQVYRNLPYSQRPKVDSVTLEWRPGSTGQILSDLDLTSQKEGRWKRINTLAHYNVRDNATLVLSRLLHTQQNYDQNQENHEERNALLDDDKVFHLVRPTDELDEIKSKRGSIKDKSMTKAITEIYLTRLLSVKVKPKTVYTI</sequence>
<feature type="region of interest" description="Disordered" evidence="1">
    <location>
        <begin position="131"/>
        <end position="150"/>
    </location>
</feature>
<dbReference type="InterPro" id="IPR031148">
    <property type="entry name" value="Plexin"/>
</dbReference>
<dbReference type="Pfam" id="PF20170">
    <property type="entry name" value="Plexin_RBD"/>
    <property type="match status" value="1"/>
</dbReference>
<dbReference type="EMBL" id="JAHRIN010025347">
    <property type="protein sequence ID" value="MEQ2199581.1"/>
    <property type="molecule type" value="Genomic_DNA"/>
</dbReference>
<evidence type="ECO:0000259" key="3">
    <source>
        <dbReference type="Pfam" id="PF20170"/>
    </source>
</evidence>
<feature type="domain" description="Plexin cytoplasmic RasGAP" evidence="2">
    <location>
        <begin position="193"/>
        <end position="550"/>
    </location>
</feature>
<evidence type="ECO:0000313" key="5">
    <source>
        <dbReference type="Proteomes" id="UP001434883"/>
    </source>
</evidence>
<gene>
    <name evidence="4" type="ORF">XENOCAPTIV_003817</name>
</gene>
<dbReference type="Pfam" id="PF08337">
    <property type="entry name" value="Plexin_cytopl"/>
    <property type="match status" value="1"/>
</dbReference>
<dbReference type="InterPro" id="IPR046800">
    <property type="entry name" value="Plexin_RBD"/>
</dbReference>
<proteinExistence type="predicted"/>
<reference evidence="4 5" key="1">
    <citation type="submission" date="2021-06" db="EMBL/GenBank/DDBJ databases">
        <authorList>
            <person name="Palmer J.M."/>
        </authorList>
    </citation>
    <scope>NUCLEOTIDE SEQUENCE [LARGE SCALE GENOMIC DNA]</scope>
    <source>
        <strain evidence="4 5">XC_2019</strain>
        <tissue evidence="4">Muscle</tissue>
    </source>
</reference>
<protein>
    <submittedName>
        <fullName evidence="4">Uncharacterized protein</fullName>
    </submittedName>
</protein>
<dbReference type="SUPFAM" id="SSF48350">
    <property type="entry name" value="GTPase activation domain, GAP"/>
    <property type="match status" value="1"/>
</dbReference>
<evidence type="ECO:0000259" key="2">
    <source>
        <dbReference type="Pfam" id="PF08337"/>
    </source>
</evidence>
<keyword evidence="5" id="KW-1185">Reference proteome</keyword>
<comment type="caution">
    <text evidence="4">The sequence shown here is derived from an EMBL/GenBank/DDBJ whole genome shotgun (WGS) entry which is preliminary data.</text>
</comment>
<organism evidence="4 5">
    <name type="scientific">Xenoophorus captivus</name>
    <dbReference type="NCBI Taxonomy" id="1517983"/>
    <lineage>
        <taxon>Eukaryota</taxon>
        <taxon>Metazoa</taxon>
        <taxon>Chordata</taxon>
        <taxon>Craniata</taxon>
        <taxon>Vertebrata</taxon>
        <taxon>Euteleostomi</taxon>
        <taxon>Actinopterygii</taxon>
        <taxon>Neopterygii</taxon>
        <taxon>Teleostei</taxon>
        <taxon>Neoteleostei</taxon>
        <taxon>Acanthomorphata</taxon>
        <taxon>Ovalentaria</taxon>
        <taxon>Atherinomorphae</taxon>
        <taxon>Cyprinodontiformes</taxon>
        <taxon>Goodeidae</taxon>
        <taxon>Xenoophorus</taxon>
    </lineage>
</organism>